<feature type="region of interest" description="Disordered" evidence="3">
    <location>
        <begin position="309"/>
        <end position="389"/>
    </location>
</feature>
<dbReference type="InterPro" id="IPR036465">
    <property type="entry name" value="vWFA_dom_sf"/>
</dbReference>
<feature type="compositionally biased region" description="Basic and acidic residues" evidence="3">
    <location>
        <begin position="246"/>
        <end position="259"/>
    </location>
</feature>
<dbReference type="InParanoid" id="D2V7B3"/>
<comment type="similarity">
    <text evidence="1">Belongs to the Mediator complex subunit 25 family.</text>
</comment>
<dbReference type="RefSeq" id="XP_002680090.1">
    <property type="nucleotide sequence ID" value="XM_002680044.1"/>
</dbReference>
<evidence type="ECO:0000256" key="1">
    <source>
        <dbReference type="ARBA" id="ARBA00009102"/>
    </source>
</evidence>
<gene>
    <name evidence="5" type="ORF">NAEGRDRAFT_78876</name>
</gene>
<dbReference type="GO" id="GO:0016592">
    <property type="term" value="C:mediator complex"/>
    <property type="evidence" value="ECO:0007669"/>
    <property type="project" value="TreeGrafter"/>
</dbReference>
<dbReference type="KEGG" id="ngr:NAEGRDRAFT_78876"/>
<evidence type="ECO:0000313" key="6">
    <source>
        <dbReference type="Proteomes" id="UP000006671"/>
    </source>
</evidence>
<feature type="domain" description="Mediator of RNA polymerase II transcription subunit 25 von Willebrand factor type A" evidence="4">
    <location>
        <begin position="23"/>
        <end position="203"/>
    </location>
</feature>
<feature type="compositionally biased region" description="Low complexity" evidence="3">
    <location>
        <begin position="260"/>
        <end position="280"/>
    </location>
</feature>
<accession>D2V7B3</accession>
<name>D2V7B3_NAEGR</name>
<dbReference type="OMA" id="HYPNTEY"/>
<dbReference type="AlphaFoldDB" id="D2V7B3"/>
<feature type="region of interest" description="Disordered" evidence="3">
    <location>
        <begin position="1"/>
        <end position="20"/>
    </location>
</feature>
<dbReference type="SUPFAM" id="SSF53300">
    <property type="entry name" value="vWA-like"/>
    <property type="match status" value="1"/>
</dbReference>
<dbReference type="EMBL" id="GG738855">
    <property type="protein sequence ID" value="EFC47346.1"/>
    <property type="molecule type" value="Genomic_DNA"/>
</dbReference>
<reference evidence="5 6" key="1">
    <citation type="journal article" date="2010" name="Cell">
        <title>The genome of Naegleria gruberi illuminates early eukaryotic versatility.</title>
        <authorList>
            <person name="Fritz-Laylin L.K."/>
            <person name="Prochnik S.E."/>
            <person name="Ginger M.L."/>
            <person name="Dacks J.B."/>
            <person name="Carpenter M.L."/>
            <person name="Field M.C."/>
            <person name="Kuo A."/>
            <person name="Paredez A."/>
            <person name="Chapman J."/>
            <person name="Pham J."/>
            <person name="Shu S."/>
            <person name="Neupane R."/>
            <person name="Cipriano M."/>
            <person name="Mancuso J."/>
            <person name="Tu H."/>
            <person name="Salamov A."/>
            <person name="Lindquist E."/>
            <person name="Shapiro H."/>
            <person name="Lucas S."/>
            <person name="Grigoriev I.V."/>
            <person name="Cande W.Z."/>
            <person name="Fulton C."/>
            <person name="Rokhsar D.S."/>
            <person name="Dawson S.C."/>
        </authorList>
    </citation>
    <scope>NUCLEOTIDE SEQUENCE [LARGE SCALE GENOMIC DNA]</scope>
    <source>
        <strain evidence="5 6">NEG-M</strain>
    </source>
</reference>
<evidence type="ECO:0000256" key="2">
    <source>
        <dbReference type="ARBA" id="ARBA00019694"/>
    </source>
</evidence>
<feature type="region of interest" description="Disordered" evidence="3">
    <location>
        <begin position="632"/>
        <end position="656"/>
    </location>
</feature>
<dbReference type="Proteomes" id="UP000006671">
    <property type="component" value="Unassembled WGS sequence"/>
</dbReference>
<organism evidence="6">
    <name type="scientific">Naegleria gruberi</name>
    <name type="common">Amoeba</name>
    <dbReference type="NCBI Taxonomy" id="5762"/>
    <lineage>
        <taxon>Eukaryota</taxon>
        <taxon>Discoba</taxon>
        <taxon>Heterolobosea</taxon>
        <taxon>Tetramitia</taxon>
        <taxon>Eutetramitia</taxon>
        <taxon>Vahlkampfiidae</taxon>
        <taxon>Naegleria</taxon>
    </lineage>
</organism>
<dbReference type="GO" id="GO:0005667">
    <property type="term" value="C:transcription regulator complex"/>
    <property type="evidence" value="ECO:0007669"/>
    <property type="project" value="TreeGrafter"/>
</dbReference>
<protein>
    <recommendedName>
        <fullName evidence="2">Mediator of RNA polymerase II transcription subunit 25</fullName>
    </recommendedName>
</protein>
<sequence>MLSNRSGSIPKSSSAHGPSDNQPKQICILIDTTTGMKTYFAYFLNRVIVPYMLYLRNKNTEFSAVLFQNYPPNGDFLVKVIPFIKDYSTFYQILEGLKEKFYAGGIAHSCVSEALATSITDLEWDKDALKYVMICSSTPSEHPCILNGMYVGKNAMEIVKDMVKKGLIISILSPSISRKWKKITEACKLDPQSMVTSNTSNSTDPFSISEGLSRLILDAMNLHYPNTEYGLLIDLRGVEKDKLKLQPLEKNDKNEKNDDSNSNASANTNNSSINTNASNTTHIKTEKDVTPKLPPKASVAKGVVIPPVITTVTTPPPSFLAPSTAPTTVSSATNNTSTTPPTTVTTPNNQSTTTTPTNGSTPTNSTTSGTTSTPNSTGSTPSGNSTSSTAAKTINDYTIGPNHVQIHKLTFSIDSPNSIIGHLEGYAKSEIVVDSSKWPKDIKITKNLMSLKTSIIANLVKKDMKVHLWKLTPSTQATKIPTLLNNMAKKKYFITAPIDDKSSLLLFPYQYLKIYFDKTKEQETITANTIASEPVFVSFPIGTELIEKCSEKPPPTQPQPSQALPPNLNPPTAPTVPTTIPGYQNTQGLILSNPMPFPYNFVMPFNMANMPNMPNMPNLPFNQPMYMVNGGMNLMNNPNNRNNANNNNNNNNNNNK</sequence>
<feature type="region of interest" description="Disordered" evidence="3">
    <location>
        <begin position="246"/>
        <end position="294"/>
    </location>
</feature>
<evidence type="ECO:0000259" key="4">
    <source>
        <dbReference type="Pfam" id="PF11265"/>
    </source>
</evidence>
<evidence type="ECO:0000256" key="3">
    <source>
        <dbReference type="SAM" id="MobiDB-lite"/>
    </source>
</evidence>
<proteinExistence type="inferred from homology"/>
<keyword evidence="6" id="KW-1185">Reference proteome</keyword>
<feature type="compositionally biased region" description="Low complexity" evidence="3">
    <location>
        <begin position="322"/>
        <end position="389"/>
    </location>
</feature>
<dbReference type="VEuPathDB" id="AmoebaDB:NAEGRDRAFT_78876"/>
<dbReference type="Pfam" id="PF11265">
    <property type="entry name" value="Med25_VWA"/>
    <property type="match status" value="1"/>
</dbReference>
<dbReference type="OrthoDB" id="7690434at2759"/>
<evidence type="ECO:0000313" key="5">
    <source>
        <dbReference type="EMBL" id="EFC47346.1"/>
    </source>
</evidence>
<feature type="region of interest" description="Disordered" evidence="3">
    <location>
        <begin position="548"/>
        <end position="577"/>
    </location>
</feature>
<dbReference type="GO" id="GO:0045944">
    <property type="term" value="P:positive regulation of transcription by RNA polymerase II"/>
    <property type="evidence" value="ECO:0007669"/>
    <property type="project" value="TreeGrafter"/>
</dbReference>
<dbReference type="PANTHER" id="PTHR12433">
    <property type="entry name" value="MEDIATOR OF RNA POLYMERASE II TRANSCRIPTION SUBUNIT 25"/>
    <property type="match status" value="1"/>
</dbReference>
<dbReference type="InterPro" id="IPR021419">
    <property type="entry name" value="Mediator_Med25_VWA"/>
</dbReference>
<dbReference type="GeneID" id="8861413"/>
<feature type="compositionally biased region" description="Low complexity" evidence="3">
    <location>
        <begin position="633"/>
        <end position="656"/>
    </location>
</feature>
<dbReference type="PANTHER" id="PTHR12433:SF11">
    <property type="entry name" value="MEDIATOR OF RNA POLYMERASE II TRANSCRIPTION SUBUNIT 25"/>
    <property type="match status" value="1"/>
</dbReference>